<dbReference type="STRING" id="1766.XA26_11240"/>
<gene>
    <name evidence="1" type="ORF">XA26_11240</name>
</gene>
<dbReference type="AlphaFoldDB" id="A0A0N9XXQ0"/>
<dbReference type="KEGG" id="mft:XA26_11240"/>
<proteinExistence type="predicted"/>
<evidence type="ECO:0000313" key="2">
    <source>
        <dbReference type="Proteomes" id="UP000057134"/>
    </source>
</evidence>
<dbReference type="Proteomes" id="UP000057134">
    <property type="component" value="Chromosome"/>
</dbReference>
<accession>A0A0N9XXQ0</accession>
<reference evidence="1 2" key="1">
    <citation type="journal article" date="2015" name="MBio">
        <title>Enzymatic Degradation of Phenazines Can Generate Energy and Protect Sensitive Organisms from Toxicity.</title>
        <authorList>
            <person name="Costa K.C."/>
            <person name="Bergkessel M."/>
            <person name="Saunders S."/>
            <person name="Korlach J."/>
            <person name="Newman D.K."/>
        </authorList>
    </citation>
    <scope>NUCLEOTIDE SEQUENCE [LARGE SCALE GENOMIC DNA]</scope>
    <source>
        <strain evidence="1 2">CT6</strain>
    </source>
</reference>
<name>A0A0N9XXQ0_MYCFO</name>
<sequence>MDSPLNGSVAASPNPLVGPVLSISWNRRSTDSSRISTWGLFTTRRNDPGVGNEA</sequence>
<protein>
    <submittedName>
        <fullName evidence="1">Uncharacterized protein</fullName>
    </submittedName>
</protein>
<organism evidence="1 2">
    <name type="scientific">Mycolicibacterium fortuitum</name>
    <name type="common">Mycobacterium fortuitum</name>
    <dbReference type="NCBI Taxonomy" id="1766"/>
    <lineage>
        <taxon>Bacteria</taxon>
        <taxon>Bacillati</taxon>
        <taxon>Actinomycetota</taxon>
        <taxon>Actinomycetes</taxon>
        <taxon>Mycobacteriales</taxon>
        <taxon>Mycobacteriaceae</taxon>
        <taxon>Mycolicibacterium</taxon>
    </lineage>
</organism>
<dbReference type="PATRIC" id="fig|1766.6.peg.1111"/>
<keyword evidence="2" id="KW-1185">Reference proteome</keyword>
<evidence type="ECO:0000313" key="1">
    <source>
        <dbReference type="EMBL" id="ALI24977.1"/>
    </source>
</evidence>
<dbReference type="EMBL" id="CP011269">
    <property type="protein sequence ID" value="ALI24977.1"/>
    <property type="molecule type" value="Genomic_DNA"/>
</dbReference>